<comment type="similarity">
    <text evidence="1">Belongs to the SNAP-25 family.</text>
</comment>
<dbReference type="GO" id="GO:0019905">
    <property type="term" value="F:syntaxin binding"/>
    <property type="evidence" value="ECO:0007669"/>
    <property type="project" value="TreeGrafter"/>
</dbReference>
<protein>
    <recommendedName>
        <fullName evidence="2">t-SNARE coiled-coil homology domain-containing protein</fullName>
    </recommendedName>
</protein>
<proteinExistence type="inferred from homology"/>
<reference evidence="3" key="1">
    <citation type="journal article" date="2020" name="Stud. Mycol.">
        <title>101 Dothideomycetes genomes: a test case for predicting lifestyles and emergence of pathogens.</title>
        <authorList>
            <person name="Haridas S."/>
            <person name="Albert R."/>
            <person name="Binder M."/>
            <person name="Bloem J."/>
            <person name="Labutti K."/>
            <person name="Salamov A."/>
            <person name="Andreopoulos B."/>
            <person name="Baker S."/>
            <person name="Barry K."/>
            <person name="Bills G."/>
            <person name="Bluhm B."/>
            <person name="Cannon C."/>
            <person name="Castanera R."/>
            <person name="Culley D."/>
            <person name="Daum C."/>
            <person name="Ezra D."/>
            <person name="Gonzalez J."/>
            <person name="Henrissat B."/>
            <person name="Kuo A."/>
            <person name="Liang C."/>
            <person name="Lipzen A."/>
            <person name="Lutzoni F."/>
            <person name="Magnuson J."/>
            <person name="Mondo S."/>
            <person name="Nolan M."/>
            <person name="Ohm R."/>
            <person name="Pangilinan J."/>
            <person name="Park H.-J."/>
            <person name="Ramirez L."/>
            <person name="Alfaro M."/>
            <person name="Sun H."/>
            <person name="Tritt A."/>
            <person name="Yoshinaga Y."/>
            <person name="Zwiers L.-H."/>
            <person name="Turgeon B."/>
            <person name="Goodwin S."/>
            <person name="Spatafora J."/>
            <person name="Crous P."/>
            <person name="Grigoriev I."/>
        </authorList>
    </citation>
    <scope>NUCLEOTIDE SEQUENCE</scope>
    <source>
        <strain evidence="3">CBS 122367</strain>
    </source>
</reference>
<dbReference type="GO" id="GO:0031201">
    <property type="term" value="C:SNARE complex"/>
    <property type="evidence" value="ECO:0007669"/>
    <property type="project" value="TreeGrafter"/>
</dbReference>
<dbReference type="GO" id="GO:0006906">
    <property type="term" value="P:vesicle fusion"/>
    <property type="evidence" value="ECO:0007669"/>
    <property type="project" value="TreeGrafter"/>
</dbReference>
<evidence type="ECO:0000313" key="4">
    <source>
        <dbReference type="Proteomes" id="UP000799291"/>
    </source>
</evidence>
<evidence type="ECO:0000256" key="1">
    <source>
        <dbReference type="ARBA" id="ARBA00009480"/>
    </source>
</evidence>
<dbReference type="SUPFAM" id="SSF58038">
    <property type="entry name" value="SNARE fusion complex"/>
    <property type="match status" value="1"/>
</dbReference>
<dbReference type="GO" id="GO:0005484">
    <property type="term" value="F:SNAP receptor activity"/>
    <property type="evidence" value="ECO:0007669"/>
    <property type="project" value="TreeGrafter"/>
</dbReference>
<evidence type="ECO:0000313" key="3">
    <source>
        <dbReference type="EMBL" id="KAF2681457.1"/>
    </source>
</evidence>
<feature type="domain" description="T-SNARE coiled-coil homology" evidence="2">
    <location>
        <begin position="200"/>
        <end position="262"/>
    </location>
</feature>
<dbReference type="EMBL" id="MU005591">
    <property type="protein sequence ID" value="KAF2681457.1"/>
    <property type="molecule type" value="Genomic_DNA"/>
</dbReference>
<dbReference type="PROSITE" id="PS50192">
    <property type="entry name" value="T_SNARE"/>
    <property type="match status" value="1"/>
</dbReference>
<dbReference type="Proteomes" id="UP000799291">
    <property type="component" value="Unassembled WGS sequence"/>
</dbReference>
<dbReference type="Gene3D" id="1.20.5.110">
    <property type="match status" value="1"/>
</dbReference>
<keyword evidence="4" id="KW-1185">Reference proteome</keyword>
<dbReference type="PANTHER" id="PTHR19305:SF9">
    <property type="entry name" value="SYNAPTOSOMAL-ASSOCIATED PROTEIN 29"/>
    <property type="match status" value="1"/>
</dbReference>
<dbReference type="GO" id="GO:0006887">
    <property type="term" value="P:exocytosis"/>
    <property type="evidence" value="ECO:0007669"/>
    <property type="project" value="TreeGrafter"/>
</dbReference>
<gene>
    <name evidence="3" type="ORF">K458DRAFT_406455</name>
</gene>
<sequence>MTLNCIYQRSAIRSASGKVSADASEPPQPWDLNDAGMCKRNLRKRFLLNLLFKRSRTGLGEIDTFPSNYDANGTGKFPAFDIHTKIEAEAMVQKIVTVDDDSDKDEGTAILCGDDEEEDIQAAKNEIREIKRAEVASSQNALRLGHEALGTDRKESEGHNCLYAHQKERDERDALQKKDWEAQLRKRVTKYQFEPDSEEDFMEEIIERNLGELEKVASALKGVVIQLGGEVEEQNQRLDGLRERVDGVDDGIFRNRMTMKRVKRKM</sequence>
<dbReference type="GO" id="GO:0005886">
    <property type="term" value="C:plasma membrane"/>
    <property type="evidence" value="ECO:0007669"/>
    <property type="project" value="TreeGrafter"/>
</dbReference>
<dbReference type="OrthoDB" id="18679at2759"/>
<dbReference type="PANTHER" id="PTHR19305">
    <property type="entry name" value="SYNAPTOSOMAL ASSOCIATED PROTEIN"/>
    <property type="match status" value="1"/>
</dbReference>
<dbReference type="SMART" id="SM00397">
    <property type="entry name" value="t_SNARE"/>
    <property type="match status" value="1"/>
</dbReference>
<name>A0A6G1IT76_9PLEO</name>
<organism evidence="3 4">
    <name type="scientific">Lentithecium fluviatile CBS 122367</name>
    <dbReference type="NCBI Taxonomy" id="1168545"/>
    <lineage>
        <taxon>Eukaryota</taxon>
        <taxon>Fungi</taxon>
        <taxon>Dikarya</taxon>
        <taxon>Ascomycota</taxon>
        <taxon>Pezizomycotina</taxon>
        <taxon>Dothideomycetes</taxon>
        <taxon>Pleosporomycetidae</taxon>
        <taxon>Pleosporales</taxon>
        <taxon>Massarineae</taxon>
        <taxon>Lentitheciaceae</taxon>
        <taxon>Lentithecium</taxon>
    </lineage>
</organism>
<dbReference type="AlphaFoldDB" id="A0A6G1IT76"/>
<dbReference type="InterPro" id="IPR000727">
    <property type="entry name" value="T_SNARE_dom"/>
</dbReference>
<accession>A0A6G1IT76</accession>
<evidence type="ECO:0000259" key="2">
    <source>
        <dbReference type="PROSITE" id="PS50192"/>
    </source>
</evidence>